<dbReference type="EMBL" id="CP032680">
    <property type="protein sequence ID" value="AZZ68193.1"/>
    <property type="molecule type" value="Genomic_DNA"/>
</dbReference>
<keyword evidence="3" id="KW-0732">Signal</keyword>
<name>A0A9W3Z2D0_LACJH</name>
<dbReference type="InterPro" id="IPR019931">
    <property type="entry name" value="LPXTG_anchor"/>
</dbReference>
<keyword evidence="6" id="KW-0812">Transmembrane</keyword>
<dbReference type="InterPro" id="IPR005877">
    <property type="entry name" value="YSIRK_signal_dom"/>
</dbReference>
<keyword evidence="4" id="KW-0572">Peptidoglycan-anchor</keyword>
<feature type="compositionally biased region" description="Acidic residues" evidence="5">
    <location>
        <begin position="2121"/>
        <end position="2135"/>
    </location>
</feature>
<proteinExistence type="predicted"/>
<dbReference type="InterPro" id="IPR041558">
    <property type="entry name" value="MucBP_2"/>
</dbReference>
<evidence type="ECO:0000313" key="8">
    <source>
        <dbReference type="EMBL" id="AZZ68193.1"/>
    </source>
</evidence>
<dbReference type="Gene3D" id="2.60.40.4300">
    <property type="match status" value="7"/>
</dbReference>
<dbReference type="Pfam" id="PF17966">
    <property type="entry name" value="Muc_B2"/>
    <property type="match status" value="7"/>
</dbReference>
<sequence length="2225" mass="244088">MVSKNNYSEKMRKIRPQKQRFSIRKFTVGAASVLIGLTFMGVNNQEAQADTTVAPEESVKVESSTASDITETMDNVVNTEEQSISTTDNQTEVMSAEENNEVENDVTASGETGNEEVKNDRSISSVETDNVDKQATNEVVTYNAESINGDTAVKNQNTNTTETNLVENTTPVEEAQAVEDVEKNAASVDVQPVESVESNTVSVEETQPAEKVENNTVSVEADQPIEAETKVENEASPIEESVVKENTTIQSNAKEVQSKAAVTILGTDADNYPKKAGDLIGDNRYIYQILNLNGTSFVSSDNKKLILSVNRNNLSDDNLYAYVTDNSFTEILSTHTIQAGHFKNIEVVNGWHTVKFLVVNSGKSNISINGSETPVGNASTVVGSTRIEYCLGNSTSIDASSIGEIIPVYTEQSVIKYYYNQNGNLIEIPDTDKYPNVNVSGWTGQGFIVDNVDQYKQLINGFYLDASKLPTGSFTGTLSQFGDGSYYKKVYYSAGDKDEGTIDQLKVDFTVVYRQIDATGKMEVLMYDGKDMTKVIESHTVEAGKSVNFSHNNYTARNPFVTDSAHEVQFVYKELGSLILVDENGKEIHPSVKFNNDKDDPTKAGLTYTPVIEGYIADIEFVTPEDPGKDIKVVYRLREDAKATITIVDLDNLENNGGKVAELNATGKVYSVINFVDLSTTLQDLIDRGYVVISNDFKPGTKFDVKDLEFKIELKHGLEEINESQSVDKIINYVDGVGNKLHDSVTQTAIFKTNGYRDKVTGKIVEVTEVEHDDGYLIAIEITNKDASLQWTSKTDVFESIKSPDIVGYTTTQKWSTADKVDQDVKHRVENIVYDKKAQVGTITFWDETSNKQLGSTINIAGNYREVINYQIIENVLNSIKDYENNNYILVSNPLTYATTFGDAEYNPGCNDFRVILKHKIAENTQNKEVNRVITYVYADGPNKDQEAANSVTQKVTFIGTGQYDFVDKAWIGDIVWTTEAGDMNYTFAPVESPKVTGYGADRGIVEAKIVSGSSDNITEEVLYYANQTGASIQYIDDVTGLVIGRDEVQGKVDHQINWKQNHENVLNLFIESGYKLVSSDYEFGKDYYYSADEAKNNFTIHLTRDLIIIDPTNPDSPAYGSEDYIKEVIQEIQYVFENGSTAAESNKQNIKFTAYGVVDKTTGKYVVLDENGKIVVDENKQPIEGTLTWKADITDPKFAEVISPTLAGYTADKTWVSGSSVTENTPNKVIVVTYTANAANAEIIYVDETTGKQLETAVVDGKYNETINYSTADKIKYYESLGYELVKDGYVGGEFGEDTKTFYVTFKHGMVVVNPETPGKPDEPINPDNPDGPKYPADSANLNKDVTNTIHYVYADGTTAKPSHTQTLTFVGSGVIDKVTGQYVEVDENGNVKLDENGNPIPGKLTWTASDGTTFVEVVSPTIVGYTPDKGVVNAVEGINQDSKNLETTVIYTANAAKAEIIYVDETTGKQLETAVVDGKYNETINYSTADKIKYYESLGYELVKDGYVGGEFGEDTKTFYVTFKHGVVHVHPDNPGKPGENINPGGDVKYPTDSGVLNKDVTHTVHYVYADGTTAKPSHTQTLTFVGSGVIDKVTGQYVEVDENGNVKLDENGNPIPGKLTWTASDGTTFIEVVSPTIVGYTPDKGVVNAVEGINQDSKNSETTVIYTANAAKAEIIYVDETTGKQLETAVVNGKYNETINYSTLDKINYYESLGYELVKDGYIGGEFGEDTKTFYVRFKHGTVVVNPEAPGKPDEPINPDNPDGPKYPADSANLNKDVTNTIHYVYADGTTAKPSHTQTLTFVGSGVIDKVTGQYVEVDENGNVKLDENGNPIPGKLTWTASDGTTFIEVVSPTIVGYTPDKGVVNAVEGINQDSKNLETTVIYTANAANAEIIYVDETTGKQLETAVVDGKYNETINYSTADKIKYYESLGYELVKDGYVGGEFGEDTKTFYVTFKHGTVTVTPDDKFTEEDPINPDNPDGPKYPFDSIALDKTITRTIKYVYADGTKAKDDVVQKLRFRGTAIIDKVTGEVIILDKNGRKISDGIKWTALDGTTFIQVISPDIAGYTPDRKEIGSLENVDNNTDDIIETVVYNKDIVDPEEPKDPVYPEEPKDPVDPVDPEEPKDPEDPEDSKVPVQAETPTESTNDAPILPDQLSTNTTIKEVATVETKESGKAEAATTEDVSLPQTGHKHSNAGLIGLGLATIASLLGLAGTRKRKKD</sequence>
<dbReference type="NCBIfam" id="TIGR01168">
    <property type="entry name" value="YSIRK_signal"/>
    <property type="match status" value="1"/>
</dbReference>
<feature type="domain" description="Gram-positive cocci surface proteins LPxTG" evidence="7">
    <location>
        <begin position="2190"/>
        <end position="2225"/>
    </location>
</feature>
<dbReference type="Pfam" id="PF17965">
    <property type="entry name" value="MucBP_2"/>
    <property type="match status" value="7"/>
</dbReference>
<feature type="compositionally biased region" description="Polar residues" evidence="5">
    <location>
        <begin position="122"/>
        <end position="132"/>
    </location>
</feature>
<feature type="region of interest" description="Disordered" evidence="5">
    <location>
        <begin position="1749"/>
        <end position="1769"/>
    </location>
</feature>
<evidence type="ECO:0000256" key="2">
    <source>
        <dbReference type="ARBA" id="ARBA00022525"/>
    </source>
</evidence>
<feature type="region of interest" description="Disordered" evidence="5">
    <location>
        <begin position="1316"/>
        <end position="1335"/>
    </location>
</feature>
<dbReference type="PROSITE" id="PS50847">
    <property type="entry name" value="GRAM_POS_ANCHORING"/>
    <property type="match status" value="1"/>
</dbReference>
<gene>
    <name evidence="8" type="ORF">D7321_09115</name>
</gene>
<feature type="compositionally biased region" description="Basic and acidic residues" evidence="5">
    <location>
        <begin position="2100"/>
        <end position="2120"/>
    </location>
</feature>
<feature type="compositionally biased region" description="Low complexity" evidence="5">
    <location>
        <begin position="193"/>
        <end position="206"/>
    </location>
</feature>
<evidence type="ECO:0000256" key="3">
    <source>
        <dbReference type="ARBA" id="ARBA00022729"/>
    </source>
</evidence>
<keyword evidence="6" id="KW-1133">Transmembrane helix</keyword>
<feature type="region of interest" description="Disordered" evidence="5">
    <location>
        <begin position="2098"/>
        <end position="2200"/>
    </location>
</feature>
<feature type="transmembrane region" description="Helical" evidence="6">
    <location>
        <begin position="2200"/>
        <end position="2219"/>
    </location>
</feature>
<keyword evidence="2" id="KW-0964">Secreted</keyword>
<dbReference type="NCBIfam" id="TIGR01167">
    <property type="entry name" value="LPXTG_anchor"/>
    <property type="match status" value="1"/>
</dbReference>
<feature type="region of interest" description="Disordered" evidence="5">
    <location>
        <begin position="78"/>
        <end position="132"/>
    </location>
</feature>
<dbReference type="Pfam" id="PF00746">
    <property type="entry name" value="Gram_pos_anchor"/>
    <property type="match status" value="1"/>
</dbReference>
<dbReference type="RefSeq" id="WP_127836031.1">
    <property type="nucleotide sequence ID" value="NZ_CP032680.1"/>
</dbReference>
<dbReference type="InterPro" id="IPR041495">
    <property type="entry name" value="Mub_B2"/>
</dbReference>
<evidence type="ECO:0000259" key="7">
    <source>
        <dbReference type="PROSITE" id="PS50847"/>
    </source>
</evidence>
<reference evidence="8 9" key="1">
    <citation type="submission" date="2018-10" db="EMBL/GenBank/DDBJ databases">
        <title>Complete genome sequencing of Lactobacillus johnsonii ZLJ010.</title>
        <authorList>
            <person name="Zhang W."/>
            <person name="Ji H."/>
            <person name="Wang J."/>
            <person name="Zhang D."/>
            <person name="Liu H."/>
            <person name="Wang S."/>
            <person name="Wang Y."/>
        </authorList>
    </citation>
    <scope>NUCLEOTIDE SEQUENCE [LARGE SCALE GENOMIC DNA]</scope>
    <source>
        <strain evidence="8 9">ZLJ010</strain>
    </source>
</reference>
<evidence type="ECO:0000256" key="4">
    <source>
        <dbReference type="ARBA" id="ARBA00023088"/>
    </source>
</evidence>
<organism evidence="8 9">
    <name type="scientific">Lactobacillus johnsonii</name>
    <dbReference type="NCBI Taxonomy" id="33959"/>
    <lineage>
        <taxon>Bacteria</taxon>
        <taxon>Bacillati</taxon>
        <taxon>Bacillota</taxon>
        <taxon>Bacilli</taxon>
        <taxon>Lactobacillales</taxon>
        <taxon>Lactobacillaceae</taxon>
        <taxon>Lactobacillus</taxon>
    </lineage>
</organism>
<evidence type="ECO:0000256" key="1">
    <source>
        <dbReference type="ARBA" id="ARBA00022512"/>
    </source>
</evidence>
<feature type="region of interest" description="Disordered" evidence="5">
    <location>
        <begin position="184"/>
        <end position="209"/>
    </location>
</feature>
<dbReference type="Gene3D" id="3.10.20.470">
    <property type="match status" value="7"/>
</dbReference>
<accession>A0A9W3Z2D0</accession>
<keyword evidence="1" id="KW-0134">Cell wall</keyword>
<evidence type="ECO:0000256" key="6">
    <source>
        <dbReference type="SAM" id="Phobius"/>
    </source>
</evidence>
<dbReference type="Proteomes" id="UP000283758">
    <property type="component" value="Chromosome"/>
</dbReference>
<feature type="region of interest" description="Disordered" evidence="5">
    <location>
        <begin position="1970"/>
        <end position="1989"/>
    </location>
</feature>
<feature type="compositionally biased region" description="Polar residues" evidence="5">
    <location>
        <begin position="78"/>
        <end position="93"/>
    </location>
</feature>
<protein>
    <submittedName>
        <fullName evidence="8">YSIRK-type signal peptide-containing protein</fullName>
    </submittedName>
</protein>
<keyword evidence="6" id="KW-0472">Membrane</keyword>
<evidence type="ECO:0000313" key="9">
    <source>
        <dbReference type="Proteomes" id="UP000283758"/>
    </source>
</evidence>
<evidence type="ECO:0000256" key="5">
    <source>
        <dbReference type="SAM" id="MobiDB-lite"/>
    </source>
</evidence>
<dbReference type="Pfam" id="PF04650">
    <property type="entry name" value="YSIRK_signal"/>
    <property type="match status" value="1"/>
</dbReference>
<feature type="region of interest" description="Disordered" evidence="5">
    <location>
        <begin position="49"/>
        <end position="68"/>
    </location>
</feature>